<dbReference type="SUPFAM" id="SSF48371">
    <property type="entry name" value="ARM repeat"/>
    <property type="match status" value="1"/>
</dbReference>
<comment type="caution">
    <text evidence="2">The sequence shown here is derived from an EMBL/GenBank/DDBJ whole genome shotgun (WGS) entry which is preliminary data.</text>
</comment>
<evidence type="ECO:0000259" key="1">
    <source>
        <dbReference type="PROSITE" id="PS51545"/>
    </source>
</evidence>
<feature type="domain" description="PIK helical" evidence="1">
    <location>
        <begin position="1"/>
        <end position="77"/>
    </location>
</feature>
<dbReference type="PROSITE" id="PS51545">
    <property type="entry name" value="PIK_HELICAL"/>
    <property type="match status" value="1"/>
</dbReference>
<accession>A0ABQ7MET4</accession>
<keyword evidence="3" id="KW-1185">Reference proteome</keyword>
<name>A0ABQ7MET4_BRACM</name>
<evidence type="ECO:0000313" key="2">
    <source>
        <dbReference type="EMBL" id="KAG5397264.1"/>
    </source>
</evidence>
<dbReference type="InterPro" id="IPR042236">
    <property type="entry name" value="PI3K_accessory_sf"/>
</dbReference>
<protein>
    <recommendedName>
        <fullName evidence="1">PIK helical domain-containing protein</fullName>
    </recommendedName>
</protein>
<dbReference type="InterPro" id="IPR016024">
    <property type="entry name" value="ARM-type_fold"/>
</dbReference>
<dbReference type="Proteomes" id="UP000823674">
    <property type="component" value="Chromosome A05"/>
</dbReference>
<dbReference type="EMBL" id="JADBGQ010000005">
    <property type="protein sequence ID" value="KAG5397264.1"/>
    <property type="molecule type" value="Genomic_DNA"/>
</dbReference>
<dbReference type="Gene3D" id="1.25.40.70">
    <property type="entry name" value="Phosphatidylinositol 3-kinase, accessory domain (PIK)"/>
    <property type="match status" value="1"/>
</dbReference>
<evidence type="ECO:0000313" key="3">
    <source>
        <dbReference type="Proteomes" id="UP000823674"/>
    </source>
</evidence>
<organism evidence="2 3">
    <name type="scientific">Brassica rapa subsp. trilocularis</name>
    <dbReference type="NCBI Taxonomy" id="1813537"/>
    <lineage>
        <taxon>Eukaryota</taxon>
        <taxon>Viridiplantae</taxon>
        <taxon>Streptophyta</taxon>
        <taxon>Embryophyta</taxon>
        <taxon>Tracheophyta</taxon>
        <taxon>Spermatophyta</taxon>
        <taxon>Magnoliopsida</taxon>
        <taxon>eudicotyledons</taxon>
        <taxon>Gunneridae</taxon>
        <taxon>Pentapetalae</taxon>
        <taxon>rosids</taxon>
        <taxon>malvids</taxon>
        <taxon>Brassicales</taxon>
        <taxon>Brassicaceae</taxon>
        <taxon>Brassiceae</taxon>
        <taxon>Brassica</taxon>
    </lineage>
</organism>
<dbReference type="InterPro" id="IPR001263">
    <property type="entry name" value="PI3K_accessory_dom"/>
</dbReference>
<gene>
    <name evidence="2" type="primary">A05g504060.1_BraROA</name>
    <name evidence="2" type="ORF">IGI04_019078</name>
</gene>
<proteinExistence type="predicted"/>
<reference evidence="2 3" key="1">
    <citation type="submission" date="2021-03" db="EMBL/GenBank/DDBJ databases">
        <authorList>
            <person name="King G.J."/>
            <person name="Bancroft I."/>
            <person name="Baten A."/>
            <person name="Bloomfield J."/>
            <person name="Borpatragohain P."/>
            <person name="He Z."/>
            <person name="Irish N."/>
            <person name="Irwin J."/>
            <person name="Liu K."/>
            <person name="Mauleon R.P."/>
            <person name="Moore J."/>
            <person name="Morris R."/>
            <person name="Ostergaard L."/>
            <person name="Wang B."/>
            <person name="Wells R."/>
        </authorList>
    </citation>
    <scope>NUCLEOTIDE SEQUENCE [LARGE SCALE GENOMIC DNA]</scope>
    <source>
        <strain evidence="2">R-o-18</strain>
        <tissue evidence="2">Leaf</tissue>
    </source>
</reference>
<sequence length="130" mass="15451">MAYVLRVLESYPRERVTFFMPQLVQSLRYDKGGDESVQEDGACFREGYIYFWGIVSSSKGRTKSWYKEITKEIKNRRYKNDEIEKLLRRTQIPRGEVTKLLLFRLSQANDALYIYIDDESPISRVFFSNP</sequence>